<dbReference type="Proteomes" id="UP001054945">
    <property type="component" value="Unassembled WGS sequence"/>
</dbReference>
<reference evidence="1 2" key="1">
    <citation type="submission" date="2021-06" db="EMBL/GenBank/DDBJ databases">
        <title>Caerostris extrusa draft genome.</title>
        <authorList>
            <person name="Kono N."/>
            <person name="Arakawa K."/>
        </authorList>
    </citation>
    <scope>NUCLEOTIDE SEQUENCE [LARGE SCALE GENOMIC DNA]</scope>
</reference>
<comment type="caution">
    <text evidence="1">The sequence shown here is derived from an EMBL/GenBank/DDBJ whole genome shotgun (WGS) entry which is preliminary data.</text>
</comment>
<gene>
    <name evidence="1" type="ORF">CEXT_393711</name>
</gene>
<accession>A0AAV4T808</accession>
<evidence type="ECO:0000313" key="2">
    <source>
        <dbReference type="Proteomes" id="UP001054945"/>
    </source>
</evidence>
<sequence length="91" mass="10390">MTLDLKWGTIIKLLMNLIQIPAPDPALELNHTAWRSENPTDIQPQGLFISRWAEDYLSANLKAENQNPRIVWEGEVGRNCRHWLGLGTVRG</sequence>
<dbReference type="AlphaFoldDB" id="A0AAV4T808"/>
<protein>
    <submittedName>
        <fullName evidence="1">Uncharacterized protein</fullName>
    </submittedName>
</protein>
<name>A0AAV4T808_CAEEX</name>
<proteinExistence type="predicted"/>
<organism evidence="1 2">
    <name type="scientific">Caerostris extrusa</name>
    <name type="common">Bark spider</name>
    <name type="synonym">Caerostris bankana</name>
    <dbReference type="NCBI Taxonomy" id="172846"/>
    <lineage>
        <taxon>Eukaryota</taxon>
        <taxon>Metazoa</taxon>
        <taxon>Ecdysozoa</taxon>
        <taxon>Arthropoda</taxon>
        <taxon>Chelicerata</taxon>
        <taxon>Arachnida</taxon>
        <taxon>Araneae</taxon>
        <taxon>Araneomorphae</taxon>
        <taxon>Entelegynae</taxon>
        <taxon>Araneoidea</taxon>
        <taxon>Araneidae</taxon>
        <taxon>Caerostris</taxon>
    </lineage>
</organism>
<dbReference type="EMBL" id="BPLR01010673">
    <property type="protein sequence ID" value="GIY40895.1"/>
    <property type="molecule type" value="Genomic_DNA"/>
</dbReference>
<keyword evidence="2" id="KW-1185">Reference proteome</keyword>
<evidence type="ECO:0000313" key="1">
    <source>
        <dbReference type="EMBL" id="GIY40895.1"/>
    </source>
</evidence>